<dbReference type="Proteomes" id="UP000000445">
    <property type="component" value="Chromosome"/>
</dbReference>
<keyword evidence="7" id="KW-0282">Flagellum</keyword>
<keyword evidence="4 6" id="KW-1005">Bacterial flagellum biogenesis</keyword>
<evidence type="ECO:0000256" key="4">
    <source>
        <dbReference type="ARBA" id="ARBA00022795"/>
    </source>
</evidence>
<comment type="similarity">
    <text evidence="2 6">Belongs to the FliS family.</text>
</comment>
<dbReference type="AlphaFoldDB" id="B9K9E0"/>
<dbReference type="STRING" id="309803.CTN_1397"/>
<evidence type="ECO:0000256" key="1">
    <source>
        <dbReference type="ARBA" id="ARBA00004514"/>
    </source>
</evidence>
<proteinExistence type="inferred from homology"/>
<organism evidence="7 8">
    <name type="scientific">Thermotoga neapolitana (strain ATCC 49049 / DSM 4359 / NBRC 107923 / NS-E)</name>
    <dbReference type="NCBI Taxonomy" id="309803"/>
    <lineage>
        <taxon>Bacteria</taxon>
        <taxon>Thermotogati</taxon>
        <taxon>Thermotogota</taxon>
        <taxon>Thermotogae</taxon>
        <taxon>Thermotogales</taxon>
        <taxon>Thermotogaceae</taxon>
        <taxon>Thermotoga</taxon>
    </lineage>
</organism>
<comment type="subcellular location">
    <subcellularLocation>
        <location evidence="1 6">Cytoplasm</location>
        <location evidence="1 6">Cytosol</location>
    </subcellularLocation>
</comment>
<dbReference type="PIRSF" id="PIRSF039090">
    <property type="entry name" value="Flis"/>
    <property type="match status" value="1"/>
</dbReference>
<dbReference type="InterPro" id="IPR036584">
    <property type="entry name" value="FliS_sf"/>
</dbReference>
<evidence type="ECO:0000256" key="2">
    <source>
        <dbReference type="ARBA" id="ARBA00008787"/>
    </source>
</evidence>
<dbReference type="GO" id="GO:0005829">
    <property type="term" value="C:cytosol"/>
    <property type="evidence" value="ECO:0007669"/>
    <property type="project" value="UniProtKB-SubCell"/>
</dbReference>
<keyword evidence="7" id="KW-0969">Cilium</keyword>
<keyword evidence="5" id="KW-0143">Chaperone</keyword>
<keyword evidence="7" id="KW-0966">Cell projection</keyword>
<evidence type="ECO:0000256" key="5">
    <source>
        <dbReference type="ARBA" id="ARBA00023186"/>
    </source>
</evidence>
<accession>B9K9E0</accession>
<reference evidence="7 8" key="1">
    <citation type="journal article" date="2009" name="Biosci. Biotechnol. Biochem.">
        <title>WeGAS: a web-based microbial genome annotation system.</title>
        <authorList>
            <person name="Lee D."/>
            <person name="Seo H."/>
            <person name="Park C."/>
            <person name="Park K."/>
        </authorList>
    </citation>
    <scope>NUCLEOTIDE SEQUENCE [LARGE SCALE GENOMIC DNA]</scope>
    <source>
        <strain evidence="8">ATCC 49049 / DSM 4359 / NBRC 107923 / NS-E</strain>
    </source>
</reference>
<dbReference type="PANTHER" id="PTHR34773:SF1">
    <property type="entry name" value="FLAGELLAR SECRETION CHAPERONE FLIS"/>
    <property type="match status" value="1"/>
</dbReference>
<evidence type="ECO:0000313" key="8">
    <source>
        <dbReference type="Proteomes" id="UP000000445"/>
    </source>
</evidence>
<dbReference type="GO" id="GO:0071973">
    <property type="term" value="P:bacterial-type flagellum-dependent cell motility"/>
    <property type="evidence" value="ECO:0007669"/>
    <property type="project" value="TreeGrafter"/>
</dbReference>
<dbReference type="KEGG" id="tna:CTN_1397"/>
<keyword evidence="3 6" id="KW-0963">Cytoplasm</keyword>
<evidence type="ECO:0000256" key="3">
    <source>
        <dbReference type="ARBA" id="ARBA00022490"/>
    </source>
</evidence>
<dbReference type="Gene3D" id="1.20.120.340">
    <property type="entry name" value="Flagellar protein FliS"/>
    <property type="match status" value="1"/>
</dbReference>
<dbReference type="PANTHER" id="PTHR34773">
    <property type="entry name" value="FLAGELLAR SECRETION CHAPERONE FLIS"/>
    <property type="match status" value="1"/>
</dbReference>
<evidence type="ECO:0000313" key="7">
    <source>
        <dbReference type="EMBL" id="ACM23573.1"/>
    </source>
</evidence>
<dbReference type="HOGENOM" id="CLU_080373_3_1_0"/>
<protein>
    <recommendedName>
        <fullName evidence="6">Flagellar secretion chaperone FliS</fullName>
    </recommendedName>
</protein>
<dbReference type="eggNOG" id="COG1516">
    <property type="taxonomic scope" value="Bacteria"/>
</dbReference>
<dbReference type="Pfam" id="PF02561">
    <property type="entry name" value="FliS"/>
    <property type="match status" value="1"/>
</dbReference>
<dbReference type="InterPro" id="IPR003713">
    <property type="entry name" value="FliS"/>
</dbReference>
<dbReference type="CDD" id="cd16098">
    <property type="entry name" value="FliS"/>
    <property type="match status" value="1"/>
</dbReference>
<dbReference type="SUPFAM" id="SSF101116">
    <property type="entry name" value="Flagellar export chaperone FliS"/>
    <property type="match status" value="1"/>
</dbReference>
<gene>
    <name evidence="7" type="ordered locus">CTN_1397</name>
</gene>
<dbReference type="EMBL" id="CP000916">
    <property type="protein sequence ID" value="ACM23573.1"/>
    <property type="molecule type" value="Genomic_DNA"/>
</dbReference>
<dbReference type="NCBIfam" id="TIGR00208">
    <property type="entry name" value="fliS"/>
    <property type="match status" value="1"/>
</dbReference>
<evidence type="ECO:0000256" key="6">
    <source>
        <dbReference type="PIRNR" id="PIRNR039090"/>
    </source>
</evidence>
<name>B9K9E0_THENN</name>
<dbReference type="GO" id="GO:0044780">
    <property type="term" value="P:bacterial-type flagellum assembly"/>
    <property type="evidence" value="ECO:0007669"/>
    <property type="project" value="InterPro"/>
</dbReference>
<sequence length="137" mass="15732">MKENTYLEKMVMTASPAKLVQMLYEKAIEVLKEAEKLLEEKKFVEFSEKITRAQDIITELNLSLDMEKGGTIAQNLRALYNYMFQRLVEGNVKKDLEKIREVEGMLSELLEVWKEAMKKAGNITPSEKKQGGLNLMG</sequence>
<keyword evidence="8" id="KW-1185">Reference proteome</keyword>
<dbReference type="RefSeq" id="WP_015919867.1">
    <property type="nucleotide sequence ID" value="NC_011978.1"/>
</dbReference>